<dbReference type="PROSITE" id="PS01031">
    <property type="entry name" value="SHSP"/>
    <property type="match status" value="1"/>
</dbReference>
<evidence type="ECO:0000256" key="2">
    <source>
        <dbReference type="RuleBase" id="RU003616"/>
    </source>
</evidence>
<evidence type="ECO:0000313" key="5">
    <source>
        <dbReference type="Proteomes" id="UP000054630"/>
    </source>
</evidence>
<dbReference type="Pfam" id="PF00011">
    <property type="entry name" value="HSP20"/>
    <property type="match status" value="1"/>
</dbReference>
<dbReference type="GO" id="GO:0042026">
    <property type="term" value="P:protein refolding"/>
    <property type="evidence" value="ECO:0007669"/>
    <property type="project" value="TreeGrafter"/>
</dbReference>
<keyword evidence="4" id="KW-0346">Stress response</keyword>
<comment type="similarity">
    <text evidence="1 2">Belongs to the small heat shock protein (HSP20) family.</text>
</comment>
<accession>A0A0V0RQW9</accession>
<dbReference type="GO" id="GO:0005737">
    <property type="term" value="C:cytoplasm"/>
    <property type="evidence" value="ECO:0007669"/>
    <property type="project" value="TreeGrafter"/>
</dbReference>
<dbReference type="InterPro" id="IPR002068">
    <property type="entry name" value="A-crystallin/Hsp20_dom"/>
</dbReference>
<dbReference type="STRING" id="6336.A0A0V0RQW9"/>
<dbReference type="AlphaFoldDB" id="A0A0V0RQW9"/>
<sequence>MSLNPWMNPWGDDGYPYWPAMRPARFFEDLGRMIRNVDDMCRIGQQMENSIQRHVCGATTEVVNNDDKFEVALDVKHFKPEELTVKTIDNRLVITGKHEEKQDEHGFIKREFTRSYYLPKGVKPEQFTSNLSADGKLIVTAPKMAIEGSKEHRIPIANVAANKK</sequence>
<dbReference type="PANTHER" id="PTHR45640:SF26">
    <property type="entry name" value="RE23625P"/>
    <property type="match status" value="1"/>
</dbReference>
<dbReference type="InterPro" id="IPR001436">
    <property type="entry name" value="Alpha-crystallin/sHSP_animal"/>
</dbReference>
<dbReference type="PANTHER" id="PTHR45640">
    <property type="entry name" value="HEAT SHOCK PROTEIN HSP-12.2-RELATED"/>
    <property type="match status" value="1"/>
</dbReference>
<dbReference type="InterPro" id="IPR008978">
    <property type="entry name" value="HSP20-like_chaperone"/>
</dbReference>
<feature type="domain" description="SHSP" evidence="3">
    <location>
        <begin position="50"/>
        <end position="159"/>
    </location>
</feature>
<dbReference type="CDD" id="cd06526">
    <property type="entry name" value="metazoan_ACD"/>
    <property type="match status" value="1"/>
</dbReference>
<keyword evidence="5" id="KW-1185">Reference proteome</keyword>
<gene>
    <name evidence="4" type="primary">HSPB1</name>
    <name evidence="4" type="ORF">T07_7411</name>
</gene>
<protein>
    <submittedName>
        <fullName evidence="4">Heat shock protein beta-1</fullName>
    </submittedName>
</protein>
<reference evidence="4 5" key="1">
    <citation type="submission" date="2015-01" db="EMBL/GenBank/DDBJ databases">
        <title>Evolution of Trichinella species and genotypes.</title>
        <authorList>
            <person name="Korhonen P.K."/>
            <person name="Edoardo P."/>
            <person name="Giuseppe L.R."/>
            <person name="Gasser R.B."/>
        </authorList>
    </citation>
    <scope>NUCLEOTIDE SEQUENCE [LARGE SCALE GENOMIC DNA]</scope>
    <source>
        <strain evidence="4">ISS37</strain>
    </source>
</reference>
<name>A0A0V0RQW9_9BILA</name>
<evidence type="ECO:0000259" key="3">
    <source>
        <dbReference type="PROSITE" id="PS01031"/>
    </source>
</evidence>
<dbReference type="GO" id="GO:0005634">
    <property type="term" value="C:nucleus"/>
    <property type="evidence" value="ECO:0007669"/>
    <property type="project" value="TreeGrafter"/>
</dbReference>
<dbReference type="GO" id="GO:0009408">
    <property type="term" value="P:response to heat"/>
    <property type="evidence" value="ECO:0007669"/>
    <property type="project" value="TreeGrafter"/>
</dbReference>
<evidence type="ECO:0000256" key="1">
    <source>
        <dbReference type="PROSITE-ProRule" id="PRU00285"/>
    </source>
</evidence>
<organism evidence="4 5">
    <name type="scientific">Trichinella nelsoni</name>
    <dbReference type="NCBI Taxonomy" id="6336"/>
    <lineage>
        <taxon>Eukaryota</taxon>
        <taxon>Metazoa</taxon>
        <taxon>Ecdysozoa</taxon>
        <taxon>Nematoda</taxon>
        <taxon>Enoplea</taxon>
        <taxon>Dorylaimia</taxon>
        <taxon>Trichinellida</taxon>
        <taxon>Trichinellidae</taxon>
        <taxon>Trichinella</taxon>
    </lineage>
</organism>
<dbReference type="PRINTS" id="PR00299">
    <property type="entry name" value="ACRYSTALLIN"/>
</dbReference>
<dbReference type="GO" id="GO:0051082">
    <property type="term" value="F:unfolded protein binding"/>
    <property type="evidence" value="ECO:0007669"/>
    <property type="project" value="TreeGrafter"/>
</dbReference>
<comment type="caution">
    <text evidence="4">The sequence shown here is derived from an EMBL/GenBank/DDBJ whole genome shotgun (WGS) entry which is preliminary data.</text>
</comment>
<dbReference type="Gene3D" id="2.60.40.790">
    <property type="match status" value="1"/>
</dbReference>
<dbReference type="EMBL" id="JYDL01000098">
    <property type="protein sequence ID" value="KRX16866.1"/>
    <property type="molecule type" value="Genomic_DNA"/>
</dbReference>
<evidence type="ECO:0000313" key="4">
    <source>
        <dbReference type="EMBL" id="KRX16866.1"/>
    </source>
</evidence>
<dbReference type="SUPFAM" id="SSF49764">
    <property type="entry name" value="HSP20-like chaperones"/>
    <property type="match status" value="1"/>
</dbReference>
<proteinExistence type="inferred from homology"/>
<dbReference type="Proteomes" id="UP000054630">
    <property type="component" value="Unassembled WGS sequence"/>
</dbReference>
<dbReference type="OrthoDB" id="1431247at2759"/>